<reference evidence="1" key="1">
    <citation type="submission" date="2018-11" db="EMBL/GenBank/DDBJ databases">
        <authorList>
            <consortium name="Pathogen Informatics"/>
        </authorList>
    </citation>
    <scope>NUCLEOTIDE SEQUENCE</scope>
</reference>
<dbReference type="Proteomes" id="UP000784294">
    <property type="component" value="Unassembled WGS sequence"/>
</dbReference>
<evidence type="ECO:0000313" key="1">
    <source>
        <dbReference type="EMBL" id="VEL26139.1"/>
    </source>
</evidence>
<dbReference type="EMBL" id="CAAALY010078344">
    <property type="protein sequence ID" value="VEL26139.1"/>
    <property type="molecule type" value="Genomic_DNA"/>
</dbReference>
<sequence length="111" mass="12685">MNKPNIFTNFDRSTSASGSEISLFNTPTICNFADMPRHLPWHLRSAKRHQPVVMATGRPIAYIHQKQQELAHLLREVVPHVPETRELHIKGLSYEKPNREFPLCTDDGLTG</sequence>
<protein>
    <submittedName>
        <fullName evidence="1">Uncharacterized protein</fullName>
    </submittedName>
</protein>
<accession>A0A448X2J5</accession>
<comment type="caution">
    <text evidence="1">The sequence shown here is derived from an EMBL/GenBank/DDBJ whole genome shotgun (WGS) entry which is preliminary data.</text>
</comment>
<name>A0A448X2J5_9PLAT</name>
<keyword evidence="2" id="KW-1185">Reference proteome</keyword>
<evidence type="ECO:0000313" key="2">
    <source>
        <dbReference type="Proteomes" id="UP000784294"/>
    </source>
</evidence>
<organism evidence="1 2">
    <name type="scientific">Protopolystoma xenopodis</name>
    <dbReference type="NCBI Taxonomy" id="117903"/>
    <lineage>
        <taxon>Eukaryota</taxon>
        <taxon>Metazoa</taxon>
        <taxon>Spiralia</taxon>
        <taxon>Lophotrochozoa</taxon>
        <taxon>Platyhelminthes</taxon>
        <taxon>Monogenea</taxon>
        <taxon>Polyopisthocotylea</taxon>
        <taxon>Polystomatidea</taxon>
        <taxon>Polystomatidae</taxon>
        <taxon>Protopolystoma</taxon>
    </lineage>
</organism>
<gene>
    <name evidence="1" type="ORF">PXEA_LOCUS19579</name>
</gene>
<dbReference type="AlphaFoldDB" id="A0A448X2J5"/>
<proteinExistence type="predicted"/>